<feature type="region of interest" description="Disordered" evidence="4">
    <location>
        <begin position="321"/>
        <end position="401"/>
    </location>
</feature>
<comment type="caution">
    <text evidence="6">The sequence shown here is derived from an EMBL/GenBank/DDBJ whole genome shotgun (WGS) entry which is preliminary data.</text>
</comment>
<keyword evidence="7" id="KW-1185">Reference proteome</keyword>
<dbReference type="AlphaFoldDB" id="A0AAV0UZT8"/>
<evidence type="ECO:0000256" key="1">
    <source>
        <dbReference type="ARBA" id="ARBA00022723"/>
    </source>
</evidence>
<evidence type="ECO:0000313" key="7">
    <source>
        <dbReference type="Proteomes" id="UP001162031"/>
    </source>
</evidence>
<proteinExistence type="predicted"/>
<keyword evidence="2" id="KW-0863">Zinc-finger</keyword>
<dbReference type="SMART" id="SM00249">
    <property type="entry name" value="PHD"/>
    <property type="match status" value="2"/>
</dbReference>
<dbReference type="InterPro" id="IPR016197">
    <property type="entry name" value="Chromo-like_dom_sf"/>
</dbReference>
<dbReference type="InterPro" id="IPR019787">
    <property type="entry name" value="Znf_PHD-finger"/>
</dbReference>
<dbReference type="GO" id="GO:0008270">
    <property type="term" value="F:zinc ion binding"/>
    <property type="evidence" value="ECO:0007669"/>
    <property type="project" value="UniProtKB-KW"/>
</dbReference>
<feature type="compositionally biased region" description="Low complexity" evidence="4">
    <location>
        <begin position="392"/>
        <end position="401"/>
    </location>
</feature>
<evidence type="ECO:0000259" key="5">
    <source>
        <dbReference type="SMART" id="SM00249"/>
    </source>
</evidence>
<accession>A0AAV0UZT8</accession>
<feature type="compositionally biased region" description="Low complexity" evidence="4">
    <location>
        <begin position="29"/>
        <end position="46"/>
    </location>
</feature>
<feature type="region of interest" description="Disordered" evidence="4">
    <location>
        <begin position="1"/>
        <end position="52"/>
    </location>
</feature>
<feature type="domain" description="Zinc finger PHD-type" evidence="5">
    <location>
        <begin position="247"/>
        <end position="288"/>
    </location>
</feature>
<evidence type="ECO:0000256" key="4">
    <source>
        <dbReference type="SAM" id="MobiDB-lite"/>
    </source>
</evidence>
<organism evidence="6 7">
    <name type="scientific">Hyaloperonospora brassicae</name>
    <name type="common">Brassica downy mildew</name>
    <name type="synonym">Peronospora brassicae</name>
    <dbReference type="NCBI Taxonomy" id="162125"/>
    <lineage>
        <taxon>Eukaryota</taxon>
        <taxon>Sar</taxon>
        <taxon>Stramenopiles</taxon>
        <taxon>Oomycota</taxon>
        <taxon>Peronosporomycetes</taxon>
        <taxon>Peronosporales</taxon>
        <taxon>Peronosporaceae</taxon>
        <taxon>Hyaloperonospora</taxon>
    </lineage>
</organism>
<feature type="region of interest" description="Disordered" evidence="4">
    <location>
        <begin position="496"/>
        <end position="546"/>
    </location>
</feature>
<dbReference type="CDD" id="cd15489">
    <property type="entry name" value="PHD_SF"/>
    <property type="match status" value="1"/>
</dbReference>
<dbReference type="SUPFAM" id="SSF54160">
    <property type="entry name" value="Chromo domain-like"/>
    <property type="match status" value="1"/>
</dbReference>
<dbReference type="InterPro" id="IPR001965">
    <property type="entry name" value="Znf_PHD"/>
</dbReference>
<gene>
    <name evidence="6" type="ORF">HBR001_LOCUS8989</name>
</gene>
<evidence type="ECO:0000256" key="2">
    <source>
        <dbReference type="ARBA" id="ARBA00022771"/>
    </source>
</evidence>
<dbReference type="Pfam" id="PF00628">
    <property type="entry name" value="PHD"/>
    <property type="match status" value="1"/>
</dbReference>
<feature type="compositionally biased region" description="Polar residues" evidence="4">
    <location>
        <begin position="529"/>
        <end position="546"/>
    </location>
</feature>
<sequence>MARNPKPKAAAAQPKRRKKGSGLGTTGNSSPALSATSSSGSSLTTPGGPPRECEQCGNNALLEGVARASASAVKSKSAASTGCQICDFVAFRRSQRPCVQCARTGCDHFCEWCGKGFHAKCARLRDEDVGNVSGFCCRKCEAEQSVESHVMALGAGDKGGDNGAGPVGADDEDVGSRCGSCRLPFAMTGRECEDGKTGFKVNQAVLVDNDEVLYNAVITEVDAPGERIKIHFTRWSKSFDDWYAMEDEHINESLACDCCNNWFHIGCLPPIKSSGRWKDSTYVCPRCIDDARAFHNDSRAALKTKAAYAASATSSLTAKAVKKVTTPKESEAGETTTAKVGKASGVVEDNGLVAREKKNSSQSEKRVESSRVLKGPTKKKRKLSEVANAPVKARSAESASQRAAKSAMSALSESTAVMPVRPKEFVPGEAILKISLAPSEARAEEVDEPAMSTGASTQENAKTSTVSAIKANAAALVHASVTMHASPQRTIKVATEAHSSPNKAAAAKVDASNEPAVGEPSSDKREQKLTTSEPSAPEQSKWQSSSNTVMSLLNSPLSSGTPTKAFKPTVTSLPMLNSVDNQNEVLTASSNPVMAMPANFQVYVKMEPNHGHFSLYPRPVPNGKSVQASRKEAPAALTKAMKAGTARQTKQCQPDAAGLSAFDILREVASQEIDEGAAFVKLKREKRLLGRGIGISTSKRAKLDASTCLSSAAASPGCTVSPGVFGAPTASDTNQSPQTRDRIQMNSFVDLHFSIRKEMYLRFCRLEEEGMLTRDSAHVLRSLIYPTSERFQDLKFVYLVNKDVPSVQLTKRLLEAVPYPPAGSKAIATTIPHASSTTAMRSPRGAKGPGRLPMSMKMFPGGLSCNPSSTGTPHMGLLPPPPGSTFLRLKPPRSDDSSVSSRLASGSAIVRQSQSPRSSAGPESVSVSTAKRSEMMMMEHLAPTTRRPVTGPEAAPSQQQQQQQRLLNSR</sequence>
<protein>
    <recommendedName>
        <fullName evidence="5">Zinc finger PHD-type domain-containing protein</fullName>
    </recommendedName>
</protein>
<name>A0AAV0UZT8_HYABA</name>
<feature type="compositionally biased region" description="Low complexity" evidence="4">
    <location>
        <begin position="897"/>
        <end position="908"/>
    </location>
</feature>
<dbReference type="Gene3D" id="3.30.40.10">
    <property type="entry name" value="Zinc/RING finger domain, C3HC4 (zinc finger)"/>
    <property type="match status" value="1"/>
</dbReference>
<reference evidence="6" key="1">
    <citation type="submission" date="2022-12" db="EMBL/GenBank/DDBJ databases">
        <authorList>
            <person name="Webb A."/>
        </authorList>
    </citation>
    <scope>NUCLEOTIDE SEQUENCE</scope>
    <source>
        <strain evidence="6">Hp1</strain>
    </source>
</reference>
<dbReference type="Gene3D" id="2.30.30.140">
    <property type="match status" value="1"/>
</dbReference>
<dbReference type="Proteomes" id="UP001162031">
    <property type="component" value="Unassembled WGS sequence"/>
</dbReference>
<dbReference type="InterPro" id="IPR013083">
    <property type="entry name" value="Znf_RING/FYVE/PHD"/>
</dbReference>
<keyword evidence="3" id="KW-0862">Zinc</keyword>
<feature type="compositionally biased region" description="Low complexity" evidence="4">
    <location>
        <begin position="1"/>
        <end position="13"/>
    </location>
</feature>
<feature type="compositionally biased region" description="Basic and acidic residues" evidence="4">
    <location>
        <begin position="354"/>
        <end position="371"/>
    </location>
</feature>
<dbReference type="SUPFAM" id="SSF57903">
    <property type="entry name" value="FYVE/PHD zinc finger"/>
    <property type="match status" value="1"/>
</dbReference>
<feature type="region of interest" description="Disordered" evidence="4">
    <location>
        <begin position="861"/>
        <end position="970"/>
    </location>
</feature>
<feature type="domain" description="Zinc finger PHD-type" evidence="5">
    <location>
        <begin position="97"/>
        <end position="141"/>
    </location>
</feature>
<dbReference type="EMBL" id="CANTFL010001468">
    <property type="protein sequence ID" value="CAI5742451.1"/>
    <property type="molecule type" value="Genomic_DNA"/>
</dbReference>
<evidence type="ECO:0000256" key="3">
    <source>
        <dbReference type="ARBA" id="ARBA00022833"/>
    </source>
</evidence>
<keyword evidence="1" id="KW-0479">Metal-binding</keyword>
<dbReference type="InterPro" id="IPR011011">
    <property type="entry name" value="Znf_FYVE_PHD"/>
</dbReference>
<evidence type="ECO:0000313" key="6">
    <source>
        <dbReference type="EMBL" id="CAI5742451.1"/>
    </source>
</evidence>